<proteinExistence type="predicted"/>
<feature type="non-terminal residue" evidence="1">
    <location>
        <position position="1"/>
    </location>
</feature>
<evidence type="ECO:0000313" key="2">
    <source>
        <dbReference type="Proteomes" id="UP000824469"/>
    </source>
</evidence>
<comment type="caution">
    <text evidence="1">The sequence shown here is derived from an EMBL/GenBank/DDBJ whole genome shotgun (WGS) entry which is preliminary data.</text>
</comment>
<sequence>CLHWSPAFSTLCMRFLRRIPREAACTVHQPPLGLLSGCKTMETVLAVDVVLLCIFLSFCGDPVDPPCPAHPLLHC</sequence>
<accession>A0AA38C667</accession>
<feature type="non-terminal residue" evidence="1">
    <location>
        <position position="75"/>
    </location>
</feature>
<dbReference type="EMBL" id="JAHRHJ020001435">
    <property type="protein sequence ID" value="KAH9293221.1"/>
    <property type="molecule type" value="Genomic_DNA"/>
</dbReference>
<dbReference type="Proteomes" id="UP000824469">
    <property type="component" value="Unassembled WGS sequence"/>
</dbReference>
<reference evidence="1 2" key="1">
    <citation type="journal article" date="2021" name="Nat. Plants">
        <title>The Taxus genome provides insights into paclitaxel biosynthesis.</title>
        <authorList>
            <person name="Xiong X."/>
            <person name="Gou J."/>
            <person name="Liao Q."/>
            <person name="Li Y."/>
            <person name="Zhou Q."/>
            <person name="Bi G."/>
            <person name="Li C."/>
            <person name="Du R."/>
            <person name="Wang X."/>
            <person name="Sun T."/>
            <person name="Guo L."/>
            <person name="Liang H."/>
            <person name="Lu P."/>
            <person name="Wu Y."/>
            <person name="Zhang Z."/>
            <person name="Ro D.K."/>
            <person name="Shang Y."/>
            <person name="Huang S."/>
            <person name="Yan J."/>
        </authorList>
    </citation>
    <scope>NUCLEOTIDE SEQUENCE [LARGE SCALE GENOMIC DNA]</scope>
    <source>
        <strain evidence="1">Ta-2019</strain>
    </source>
</reference>
<protein>
    <submittedName>
        <fullName evidence="1">Uncharacterized protein</fullName>
    </submittedName>
</protein>
<evidence type="ECO:0000313" key="1">
    <source>
        <dbReference type="EMBL" id="KAH9293221.1"/>
    </source>
</evidence>
<keyword evidence="2" id="KW-1185">Reference proteome</keyword>
<name>A0AA38C667_TAXCH</name>
<dbReference type="AlphaFoldDB" id="A0AA38C667"/>
<organism evidence="1 2">
    <name type="scientific">Taxus chinensis</name>
    <name type="common">Chinese yew</name>
    <name type="synonym">Taxus wallichiana var. chinensis</name>
    <dbReference type="NCBI Taxonomy" id="29808"/>
    <lineage>
        <taxon>Eukaryota</taxon>
        <taxon>Viridiplantae</taxon>
        <taxon>Streptophyta</taxon>
        <taxon>Embryophyta</taxon>
        <taxon>Tracheophyta</taxon>
        <taxon>Spermatophyta</taxon>
        <taxon>Pinopsida</taxon>
        <taxon>Pinidae</taxon>
        <taxon>Conifers II</taxon>
        <taxon>Cupressales</taxon>
        <taxon>Taxaceae</taxon>
        <taxon>Taxus</taxon>
    </lineage>
</organism>
<gene>
    <name evidence="1" type="ORF">KI387_041574</name>
</gene>